<keyword evidence="3" id="KW-1185">Reference proteome</keyword>
<organism evidence="2 3">
    <name type="scientific">Cymbomonas tetramitiformis</name>
    <dbReference type="NCBI Taxonomy" id="36881"/>
    <lineage>
        <taxon>Eukaryota</taxon>
        <taxon>Viridiplantae</taxon>
        <taxon>Chlorophyta</taxon>
        <taxon>Pyramimonadophyceae</taxon>
        <taxon>Pyramimonadales</taxon>
        <taxon>Pyramimonadaceae</taxon>
        <taxon>Cymbomonas</taxon>
    </lineage>
</organism>
<dbReference type="Proteomes" id="UP001190700">
    <property type="component" value="Unassembled WGS sequence"/>
</dbReference>
<keyword evidence="1" id="KW-0472">Membrane</keyword>
<evidence type="ECO:0000256" key="1">
    <source>
        <dbReference type="SAM" id="Phobius"/>
    </source>
</evidence>
<keyword evidence="1" id="KW-0812">Transmembrane</keyword>
<feature type="transmembrane region" description="Helical" evidence="1">
    <location>
        <begin position="125"/>
        <end position="148"/>
    </location>
</feature>
<protein>
    <submittedName>
        <fullName evidence="2">Uncharacterized protein</fullName>
    </submittedName>
</protein>
<reference evidence="2 3" key="1">
    <citation type="journal article" date="2015" name="Genome Biol. Evol.">
        <title>Comparative Genomics of a Bacterivorous Green Alga Reveals Evolutionary Causalities and Consequences of Phago-Mixotrophic Mode of Nutrition.</title>
        <authorList>
            <person name="Burns J.A."/>
            <person name="Paasch A."/>
            <person name="Narechania A."/>
            <person name="Kim E."/>
        </authorList>
    </citation>
    <scope>NUCLEOTIDE SEQUENCE [LARGE SCALE GENOMIC DNA]</scope>
    <source>
        <strain evidence="2 3">PLY_AMNH</strain>
    </source>
</reference>
<accession>A0AAE0GKS8</accession>
<gene>
    <name evidence="2" type="ORF">CYMTET_12889</name>
</gene>
<feature type="transmembrane region" description="Helical" evidence="1">
    <location>
        <begin position="12"/>
        <end position="29"/>
    </location>
</feature>
<evidence type="ECO:0000313" key="2">
    <source>
        <dbReference type="EMBL" id="KAK3279216.1"/>
    </source>
</evidence>
<dbReference type="EMBL" id="LGRX02005063">
    <property type="protein sequence ID" value="KAK3279216.1"/>
    <property type="molecule type" value="Genomic_DNA"/>
</dbReference>
<feature type="transmembrane region" description="Helical" evidence="1">
    <location>
        <begin position="95"/>
        <end position="113"/>
    </location>
</feature>
<name>A0AAE0GKS8_9CHLO</name>
<keyword evidence="1" id="KW-1133">Transmembrane helix</keyword>
<comment type="caution">
    <text evidence="2">The sequence shown here is derived from an EMBL/GenBank/DDBJ whole genome shotgun (WGS) entry which is preliminary data.</text>
</comment>
<sequence>MAVGNFLRKLANWLIPVLLTFQYLMAMFIDPTPFVGDLSPTVPGTDPKATWAGMSPTARGLGPQLAGWAICYCIIMAGFMTFENTERTHQLMSRINAFIMLVWWPIVWYGAMLPKEDYSGIDATVYFYQMSIAETIMGIIYLALGFLVPADKTKLT</sequence>
<evidence type="ECO:0000313" key="3">
    <source>
        <dbReference type="Proteomes" id="UP001190700"/>
    </source>
</evidence>
<feature type="transmembrane region" description="Helical" evidence="1">
    <location>
        <begin position="65"/>
        <end position="83"/>
    </location>
</feature>
<dbReference type="AlphaFoldDB" id="A0AAE0GKS8"/>
<proteinExistence type="predicted"/>